<dbReference type="InterPro" id="IPR053790">
    <property type="entry name" value="P5CR-like_CS"/>
</dbReference>
<dbReference type="PIRSF" id="PIRSF000193">
    <property type="entry name" value="Pyrrol-5-carb_rd"/>
    <property type="match status" value="1"/>
</dbReference>
<dbReference type="Pfam" id="PF03807">
    <property type="entry name" value="F420_oxidored"/>
    <property type="match status" value="1"/>
</dbReference>
<dbReference type="Gene3D" id="1.10.3730.10">
    <property type="entry name" value="ProC C-terminal domain-like"/>
    <property type="match status" value="1"/>
</dbReference>
<dbReference type="Pfam" id="PF14748">
    <property type="entry name" value="P5CR_dimer"/>
    <property type="match status" value="1"/>
</dbReference>
<dbReference type="FunFam" id="1.10.3730.10:FF:000001">
    <property type="entry name" value="Pyrroline-5-carboxylate reductase"/>
    <property type="match status" value="1"/>
</dbReference>
<comment type="catalytic activity">
    <reaction evidence="4 7">
        <text>L-proline + NADP(+) = (S)-1-pyrroline-5-carboxylate + NADPH + 2 H(+)</text>
        <dbReference type="Rhea" id="RHEA:14109"/>
        <dbReference type="ChEBI" id="CHEBI:15378"/>
        <dbReference type="ChEBI" id="CHEBI:17388"/>
        <dbReference type="ChEBI" id="CHEBI:57783"/>
        <dbReference type="ChEBI" id="CHEBI:58349"/>
        <dbReference type="ChEBI" id="CHEBI:60039"/>
        <dbReference type="EC" id="1.5.1.2"/>
    </reaction>
</comment>
<keyword evidence="11" id="KW-1185">Reference proteome</keyword>
<evidence type="ECO:0000256" key="6">
    <source>
        <dbReference type="PIRSR" id="PIRSR000193-1"/>
    </source>
</evidence>
<dbReference type="PROSITE" id="PS00521">
    <property type="entry name" value="P5CR"/>
    <property type="match status" value="1"/>
</dbReference>
<dbReference type="GO" id="GO:0004735">
    <property type="term" value="F:pyrroline-5-carboxylate reductase activity"/>
    <property type="evidence" value="ECO:0007669"/>
    <property type="project" value="UniProtKB-UniRule"/>
</dbReference>
<comment type="subcellular location">
    <subcellularLocation>
        <location evidence="4">Cytoplasm</location>
    </subcellularLocation>
</comment>
<dbReference type="PANTHER" id="PTHR11645">
    <property type="entry name" value="PYRROLINE-5-CARBOXYLATE REDUCTASE"/>
    <property type="match status" value="1"/>
</dbReference>
<evidence type="ECO:0000259" key="8">
    <source>
        <dbReference type="Pfam" id="PF03807"/>
    </source>
</evidence>
<keyword evidence="4" id="KW-0963">Cytoplasm</keyword>
<comment type="catalytic activity">
    <reaction evidence="4">
        <text>L-proline + NAD(+) = (S)-1-pyrroline-5-carboxylate + NADH + 2 H(+)</text>
        <dbReference type="Rhea" id="RHEA:14105"/>
        <dbReference type="ChEBI" id="CHEBI:15378"/>
        <dbReference type="ChEBI" id="CHEBI:17388"/>
        <dbReference type="ChEBI" id="CHEBI:57540"/>
        <dbReference type="ChEBI" id="CHEBI:57945"/>
        <dbReference type="ChEBI" id="CHEBI:60039"/>
        <dbReference type="EC" id="1.5.1.2"/>
    </reaction>
</comment>
<dbReference type="EMBL" id="CP001841">
    <property type="protein sequence ID" value="AEF82120.1"/>
    <property type="molecule type" value="Genomic_DNA"/>
</dbReference>
<keyword evidence="4 7" id="KW-0028">Amino-acid biosynthesis</keyword>
<evidence type="ECO:0000313" key="10">
    <source>
        <dbReference type="EMBL" id="AEF82120.1"/>
    </source>
</evidence>
<dbReference type="EC" id="1.5.1.2" evidence="4 5"/>
<keyword evidence="3 4" id="KW-0560">Oxidoreductase</keyword>
<dbReference type="Gene3D" id="3.40.50.720">
    <property type="entry name" value="NAD(P)-binding Rossmann-like Domain"/>
    <property type="match status" value="1"/>
</dbReference>
<gene>
    <name evidence="4 10" type="primary">proC</name>
    <name evidence="10" type="ordered locus">TREAZ_2773</name>
</gene>
<dbReference type="UniPathway" id="UPA00098">
    <property type="reaction ID" value="UER00361"/>
</dbReference>
<dbReference type="InterPro" id="IPR028939">
    <property type="entry name" value="P5C_Rdtase_cat_N"/>
</dbReference>
<dbReference type="GO" id="GO:0055129">
    <property type="term" value="P:L-proline biosynthetic process"/>
    <property type="evidence" value="ECO:0007669"/>
    <property type="project" value="UniProtKB-UniRule"/>
</dbReference>
<dbReference type="PANTHER" id="PTHR11645:SF0">
    <property type="entry name" value="PYRROLINE-5-CARBOXYLATE REDUCTASE 3"/>
    <property type="match status" value="1"/>
</dbReference>
<feature type="domain" description="Pyrroline-5-carboxylate reductase catalytic N-terminal" evidence="8">
    <location>
        <begin position="4"/>
        <end position="102"/>
    </location>
</feature>
<dbReference type="SUPFAM" id="SSF51735">
    <property type="entry name" value="NAD(P)-binding Rossmann-fold domains"/>
    <property type="match status" value="1"/>
</dbReference>
<dbReference type="NCBIfam" id="TIGR00112">
    <property type="entry name" value="proC"/>
    <property type="match status" value="1"/>
</dbReference>
<evidence type="ECO:0000256" key="1">
    <source>
        <dbReference type="ARBA" id="ARBA00005525"/>
    </source>
</evidence>
<feature type="binding site" evidence="6">
    <location>
        <begin position="68"/>
        <end position="71"/>
    </location>
    <ligand>
        <name>NADP(+)</name>
        <dbReference type="ChEBI" id="CHEBI:58349"/>
    </ligand>
</feature>
<dbReference type="InterPro" id="IPR000304">
    <property type="entry name" value="Pyrroline-COOH_reductase"/>
</dbReference>
<dbReference type="AlphaFoldDB" id="F5YD40"/>
<dbReference type="InterPro" id="IPR029036">
    <property type="entry name" value="P5CR_dimer"/>
</dbReference>
<evidence type="ECO:0000313" key="11">
    <source>
        <dbReference type="Proteomes" id="UP000009222"/>
    </source>
</evidence>
<dbReference type="eggNOG" id="COG0345">
    <property type="taxonomic scope" value="Bacteria"/>
</dbReference>
<dbReference type="HOGENOM" id="CLU_042344_3_1_12"/>
<dbReference type="KEGG" id="taz:TREAZ_2773"/>
<comment type="similarity">
    <text evidence="1 4 7">Belongs to the pyrroline-5-carboxylate reductase family.</text>
</comment>
<name>F5YD40_LEAAZ</name>
<dbReference type="STRING" id="545695.TREAZ_2773"/>
<dbReference type="InterPro" id="IPR036291">
    <property type="entry name" value="NAD(P)-bd_dom_sf"/>
</dbReference>
<feature type="binding site" evidence="6">
    <location>
        <position position="55"/>
    </location>
    <ligand>
        <name>NADPH</name>
        <dbReference type="ChEBI" id="CHEBI:57783"/>
    </ligand>
</feature>
<dbReference type="SUPFAM" id="SSF48179">
    <property type="entry name" value="6-phosphogluconate dehydrogenase C-terminal domain-like"/>
    <property type="match status" value="1"/>
</dbReference>
<keyword evidence="2 4" id="KW-0521">NADP</keyword>
<reference evidence="11" key="1">
    <citation type="submission" date="2009-12" db="EMBL/GenBank/DDBJ databases">
        <title>Complete sequence of Treponema azotonutricium strain ZAS-9.</title>
        <authorList>
            <person name="Tetu S.G."/>
            <person name="Matson E."/>
            <person name="Ren Q."/>
            <person name="Seshadri R."/>
            <person name="Elbourne L."/>
            <person name="Hassan K.A."/>
            <person name="Durkin A."/>
            <person name="Radune D."/>
            <person name="Mohamoud Y."/>
            <person name="Shay R."/>
            <person name="Jin S."/>
            <person name="Zhang X."/>
            <person name="Lucey K."/>
            <person name="Ballor N.R."/>
            <person name="Ottesen E."/>
            <person name="Rosenthal R."/>
            <person name="Allen A."/>
            <person name="Leadbetter J.R."/>
            <person name="Paulsen I.T."/>
        </authorList>
    </citation>
    <scope>NUCLEOTIDE SEQUENCE [LARGE SCALE GENOMIC DNA]</scope>
    <source>
        <strain evidence="11">ATCC BAA-888 / DSM 13862 / ZAS-9</strain>
    </source>
</reference>
<feature type="binding site" evidence="6">
    <location>
        <begin position="8"/>
        <end position="13"/>
    </location>
    <ligand>
        <name>NADP(+)</name>
        <dbReference type="ChEBI" id="CHEBI:58349"/>
    </ligand>
</feature>
<accession>F5YD40</accession>
<dbReference type="GO" id="GO:0005737">
    <property type="term" value="C:cytoplasm"/>
    <property type="evidence" value="ECO:0007669"/>
    <property type="project" value="UniProtKB-SubCell"/>
</dbReference>
<comment type="function">
    <text evidence="4">Catalyzes the reduction of 1-pyrroline-5-carboxylate (PCA) to L-proline.</text>
</comment>
<proteinExistence type="inferred from homology"/>
<feature type="domain" description="Pyrroline-5-carboxylate reductase dimerisation" evidence="9">
    <location>
        <begin position="181"/>
        <end position="285"/>
    </location>
</feature>
<evidence type="ECO:0000256" key="7">
    <source>
        <dbReference type="RuleBase" id="RU003903"/>
    </source>
</evidence>
<comment type="pathway">
    <text evidence="4 7">Amino-acid biosynthesis; L-proline biosynthesis; L-proline from L-glutamate 5-semialdehyde: step 1/1.</text>
</comment>
<sequence>MDITIACIGSGNMGGALMKGAADIVGARNIGYADADKAKAEAAAKALGAGVYASNIIAAQKGDYIFLAVKPQVLQAVLEEIAPIIQDRLAENRPPIVVSMAAGWTIAKIQAGLGPKVKELKVKEPKVKELKVPVIRIMPNTPALISKGVIVMAPSPEVPPEKTAELEKILAAAGIVDRLDEKYLDAVTGLSGSGPAFVYLFIEALADGGVRTGLPRDKALRYAAQTVLGSAAMVLETGRHPGELKDMVTSPGGTTIAGVAALENGAFRGTVMQAVEAAWKRSAELG</sequence>
<dbReference type="FunCoup" id="F5YD40">
    <property type="interactions" value="368"/>
</dbReference>
<dbReference type="InterPro" id="IPR008927">
    <property type="entry name" value="6-PGluconate_DH-like_C_sf"/>
</dbReference>
<protein>
    <recommendedName>
        <fullName evidence="4 5">Pyrroline-5-carboxylate reductase</fullName>
        <shortName evidence="4">P5C reductase</shortName>
        <shortName evidence="4">P5CR</shortName>
        <ecNumber evidence="4 5">1.5.1.2</ecNumber>
    </recommendedName>
    <alternativeName>
        <fullName evidence="4">PCA reductase</fullName>
    </alternativeName>
</protein>
<dbReference type="Proteomes" id="UP000009222">
    <property type="component" value="Chromosome"/>
</dbReference>
<dbReference type="HAMAP" id="MF_01925">
    <property type="entry name" value="P5C_reductase"/>
    <property type="match status" value="1"/>
</dbReference>
<reference evidence="10 11" key="2">
    <citation type="journal article" date="2011" name="ISME J.">
        <title>RNA-seq reveals cooperative metabolic interactions between two termite-gut spirochete species in co-culture.</title>
        <authorList>
            <person name="Rosenthal A.Z."/>
            <person name="Matson E.G."/>
            <person name="Eldar A."/>
            <person name="Leadbetter J.R."/>
        </authorList>
    </citation>
    <scope>NUCLEOTIDE SEQUENCE [LARGE SCALE GENOMIC DNA]</scope>
    <source>
        <strain evidence="11">ATCC BAA-888 / DSM 13862 / ZAS-9</strain>
    </source>
</reference>
<keyword evidence="4 7" id="KW-0641">Proline biosynthesis</keyword>
<evidence type="ECO:0000256" key="4">
    <source>
        <dbReference type="HAMAP-Rule" id="MF_01925"/>
    </source>
</evidence>
<evidence type="ECO:0000256" key="2">
    <source>
        <dbReference type="ARBA" id="ARBA00022857"/>
    </source>
</evidence>
<dbReference type="InParanoid" id="F5YD40"/>
<evidence type="ECO:0000259" key="9">
    <source>
        <dbReference type="Pfam" id="PF14748"/>
    </source>
</evidence>
<dbReference type="OrthoDB" id="9805754at2"/>
<evidence type="ECO:0000256" key="3">
    <source>
        <dbReference type="ARBA" id="ARBA00023002"/>
    </source>
</evidence>
<evidence type="ECO:0000256" key="5">
    <source>
        <dbReference type="NCBIfam" id="TIGR00112"/>
    </source>
</evidence>
<dbReference type="RefSeq" id="WP_015712761.1">
    <property type="nucleotide sequence ID" value="NC_015577.1"/>
</dbReference>
<organism evidence="10 11">
    <name type="scientific">Leadbettera azotonutricia (strain ATCC BAA-888 / DSM 13862 / ZAS-9)</name>
    <name type="common">Treponema azotonutricium</name>
    <dbReference type="NCBI Taxonomy" id="545695"/>
    <lineage>
        <taxon>Bacteria</taxon>
        <taxon>Pseudomonadati</taxon>
        <taxon>Spirochaetota</taxon>
        <taxon>Spirochaetia</taxon>
        <taxon>Spirochaetales</taxon>
        <taxon>Breznakiellaceae</taxon>
        <taxon>Leadbettera</taxon>
    </lineage>
</organism>